<evidence type="ECO:0000313" key="2">
    <source>
        <dbReference type="Proteomes" id="UP000320643"/>
    </source>
</evidence>
<organism evidence="1 2">
    <name type="scientific">Flavobacterium zepuense</name>
    <dbReference type="NCBI Taxonomy" id="2593302"/>
    <lineage>
        <taxon>Bacteria</taxon>
        <taxon>Pseudomonadati</taxon>
        <taxon>Bacteroidota</taxon>
        <taxon>Flavobacteriia</taxon>
        <taxon>Flavobacteriales</taxon>
        <taxon>Flavobacteriaceae</taxon>
        <taxon>Flavobacterium</taxon>
    </lineage>
</organism>
<dbReference type="RefSeq" id="WP_143374063.1">
    <property type="nucleotide sequence ID" value="NZ_VJVZ01000009.1"/>
</dbReference>
<keyword evidence="2" id="KW-1185">Reference proteome</keyword>
<reference evidence="1 2" key="1">
    <citation type="submission" date="2019-07" db="EMBL/GenBank/DDBJ databases">
        <title>Flavobacterium sp. nov., isolated from glacier ice.</title>
        <authorList>
            <person name="Liu Q."/>
            <person name="Xin Y.-H."/>
        </authorList>
    </citation>
    <scope>NUCLEOTIDE SEQUENCE [LARGE SCALE GENOMIC DNA]</scope>
    <source>
        <strain evidence="1 2">ZT4R6</strain>
    </source>
</reference>
<sequence>MRHTYYLMLLLVTTFGYSQDARETLLLADSKTVAAQLKLMNYLDYCTMKYARLKPQQRAQADAGFASYYADVVAMCPYPDADIPSYLGYAKGYTPTTWLEFVLPVYKKNLENLIALTEKYGYITTQRFAKYDKEAFIFAPYYISRTKEYDPILKKLLKREYKEGNIPEQEYKAVEMVIKRGVVINLSDFKESNEFGIIRN</sequence>
<comment type="caution">
    <text evidence="1">The sequence shown here is derived from an EMBL/GenBank/DDBJ whole genome shotgun (WGS) entry which is preliminary data.</text>
</comment>
<dbReference type="OrthoDB" id="1116641at2"/>
<gene>
    <name evidence="1" type="ORF">FMM05_14235</name>
</gene>
<name>A0A552UYR5_9FLAO</name>
<accession>A0A552UYR5</accession>
<proteinExistence type="predicted"/>
<dbReference type="AlphaFoldDB" id="A0A552UYR5"/>
<evidence type="ECO:0000313" key="1">
    <source>
        <dbReference type="EMBL" id="TRW23348.1"/>
    </source>
</evidence>
<protein>
    <submittedName>
        <fullName evidence="1">Uncharacterized protein</fullName>
    </submittedName>
</protein>
<dbReference type="EMBL" id="VJVZ01000009">
    <property type="protein sequence ID" value="TRW23348.1"/>
    <property type="molecule type" value="Genomic_DNA"/>
</dbReference>
<dbReference type="Proteomes" id="UP000320643">
    <property type="component" value="Unassembled WGS sequence"/>
</dbReference>